<dbReference type="InterPro" id="IPR053187">
    <property type="entry name" value="Notoamide_regulator"/>
</dbReference>
<organism evidence="2 3">
    <name type="scientific">Fusarium tjaetaba</name>
    <dbReference type="NCBI Taxonomy" id="1567544"/>
    <lineage>
        <taxon>Eukaryota</taxon>
        <taxon>Fungi</taxon>
        <taxon>Dikarya</taxon>
        <taxon>Ascomycota</taxon>
        <taxon>Pezizomycotina</taxon>
        <taxon>Sordariomycetes</taxon>
        <taxon>Hypocreomycetidae</taxon>
        <taxon>Hypocreales</taxon>
        <taxon>Nectriaceae</taxon>
        <taxon>Fusarium</taxon>
        <taxon>Fusarium fujikuroi species complex</taxon>
    </lineage>
</organism>
<protein>
    <submittedName>
        <fullName evidence="2">Nitrogen assimilation transcription factor nirA</fullName>
    </submittedName>
</protein>
<proteinExistence type="predicted"/>
<accession>A0A8H5QY31</accession>
<dbReference type="AlphaFoldDB" id="A0A8H5QY31"/>
<evidence type="ECO:0000256" key="1">
    <source>
        <dbReference type="SAM" id="Coils"/>
    </source>
</evidence>
<keyword evidence="1" id="KW-0175">Coiled coil</keyword>
<dbReference type="RefSeq" id="XP_037202292.1">
    <property type="nucleotide sequence ID" value="XM_037343541.1"/>
</dbReference>
<dbReference type="PANTHER" id="PTHR47256:SF1">
    <property type="entry name" value="ZN(II)2CYS6 TRANSCRIPTION FACTOR (EUROFUNG)"/>
    <property type="match status" value="1"/>
</dbReference>
<evidence type="ECO:0000313" key="3">
    <source>
        <dbReference type="Proteomes" id="UP000530670"/>
    </source>
</evidence>
<dbReference type="EMBL" id="JAAQRI010000250">
    <property type="protein sequence ID" value="KAF5623289.1"/>
    <property type="molecule type" value="Genomic_DNA"/>
</dbReference>
<evidence type="ECO:0000313" key="2">
    <source>
        <dbReference type="EMBL" id="KAF5623289.1"/>
    </source>
</evidence>
<dbReference type="GeneID" id="59295811"/>
<dbReference type="Gene3D" id="1.20.1090.10">
    <property type="entry name" value="Dehydroquinate synthase-like - alpha domain"/>
    <property type="match status" value="1"/>
</dbReference>
<dbReference type="SUPFAM" id="SSF56796">
    <property type="entry name" value="Dehydroquinate synthase-like"/>
    <property type="match status" value="1"/>
</dbReference>
<dbReference type="CDD" id="cd12148">
    <property type="entry name" value="fungal_TF_MHR"/>
    <property type="match status" value="1"/>
</dbReference>
<gene>
    <name evidence="2" type="ORF">FTJAE_10676</name>
</gene>
<keyword evidence="3" id="KW-1185">Reference proteome</keyword>
<dbReference type="OrthoDB" id="426882at2759"/>
<name>A0A8H5QY31_9HYPO</name>
<dbReference type="Proteomes" id="UP000530670">
    <property type="component" value="Unassembled WGS sequence"/>
</dbReference>
<dbReference type="PANTHER" id="PTHR47256">
    <property type="entry name" value="ZN(II)2CYS6 TRANSCRIPTION FACTOR (EUROFUNG)-RELATED"/>
    <property type="match status" value="1"/>
</dbReference>
<comment type="caution">
    <text evidence="2">The sequence shown here is derived from an EMBL/GenBank/DDBJ whole genome shotgun (WGS) entry which is preliminary data.</text>
</comment>
<sequence>MPRPLLPGPARERSQSPGQKCHYRAPLEQQGAYQELFHILATKSRDEGQDILRRIQSGQDVESILGHIQRADVLKQAHVVPDHYYQYEFPYRKDMPSFLIQEGNQYLDSWLYKYSLSEASMLDDDASTTQDPIIYQAPYHAGVMVDPSLDKIKAGDWTSIIKTNKSLRKLLQTYFLTEYTFFPAFQKDYFLQDMASGRKEYCSSLLVHAVLASACVETLGYRCLAEARRLWELEIGHAQLTTIQAAIVLAIVHDANGRDEEGRAYLAQAVAAAHAMNVHSFHVFKAPQLLMPPSIPLPEQDECYGDFVLRFPAAKGPVSLNYADTFRTISEFRLIMNDVAAVFFSDFKNTPDSTVDRIKGFCIRLDSWYQNLPPDLKTREISFPWQLKLHMHYYNLIIYLLETLRMTSTPALVDESVQKVLSDAKIRMETLLRLYYLRHGFESYDIFVISLLAFIGFMQAKTLDSAETASLESRRSTVALVAKGLQDQSQNCYLARLVLRILKSSVGNENQFLLKELDNEEEDEEAERVMEEQVKSSWPIDLEWIDVDPEKKRLDNLIRRTKELEFDEVPLICITSSFSDGDYQAIAGATGSKNKVKHILVPDVDAGLVMQDMRSTTTTPQKIWLSTAIRSVDHCVETSCFLQSNDDADARAAKDLEARHLRQTGVVEAMRAVSSGVLLGASHAIGHQLGPSNVGHGETSGILLPTVCKFNTCKNVNKDWQRRTVEITLEKDTVKSLPADKRAS</sequence>
<reference evidence="2 3" key="1">
    <citation type="submission" date="2020-05" db="EMBL/GenBank/DDBJ databases">
        <title>Identification and distribution of gene clusters putatively required for synthesis of sphingolipid metabolism inhibitors in phylogenetically diverse species of the filamentous fungus Fusarium.</title>
        <authorList>
            <person name="Kim H.-S."/>
            <person name="Busman M."/>
            <person name="Brown D.W."/>
            <person name="Divon H."/>
            <person name="Uhlig S."/>
            <person name="Proctor R.H."/>
        </authorList>
    </citation>
    <scope>NUCLEOTIDE SEQUENCE [LARGE SCALE GENOMIC DNA]</scope>
    <source>
        <strain evidence="2 3">NRRL 66243</strain>
    </source>
</reference>
<feature type="coiled-coil region" evidence="1">
    <location>
        <begin position="503"/>
        <end position="534"/>
    </location>
</feature>